<name>A0ACA9RTH8_9GLOM</name>
<dbReference type="EMBL" id="CAJVQC010071262">
    <property type="protein sequence ID" value="CAG8810436.1"/>
    <property type="molecule type" value="Genomic_DNA"/>
</dbReference>
<dbReference type="Proteomes" id="UP000789920">
    <property type="component" value="Unassembled WGS sequence"/>
</dbReference>
<gene>
    <name evidence="1" type="ORF">RPERSI_LOCUS23086</name>
</gene>
<keyword evidence="2" id="KW-1185">Reference proteome</keyword>
<feature type="non-terminal residue" evidence="1">
    <location>
        <position position="1"/>
    </location>
</feature>
<accession>A0ACA9RTH8</accession>
<sequence length="47" mass="5702">QFTSQLELSWLKSTPSRLRYINDLYQIESVIHELCSNVNYTYYTLRD</sequence>
<evidence type="ECO:0000313" key="2">
    <source>
        <dbReference type="Proteomes" id="UP000789920"/>
    </source>
</evidence>
<comment type="caution">
    <text evidence="1">The sequence shown here is derived from an EMBL/GenBank/DDBJ whole genome shotgun (WGS) entry which is preliminary data.</text>
</comment>
<reference evidence="1" key="1">
    <citation type="submission" date="2021-06" db="EMBL/GenBank/DDBJ databases">
        <authorList>
            <person name="Kallberg Y."/>
            <person name="Tangrot J."/>
            <person name="Rosling A."/>
        </authorList>
    </citation>
    <scope>NUCLEOTIDE SEQUENCE</scope>
    <source>
        <strain evidence="1">MA461A</strain>
    </source>
</reference>
<protein>
    <submittedName>
        <fullName evidence="1">6801_t:CDS:1</fullName>
    </submittedName>
</protein>
<organism evidence="1 2">
    <name type="scientific">Racocetra persica</name>
    <dbReference type="NCBI Taxonomy" id="160502"/>
    <lineage>
        <taxon>Eukaryota</taxon>
        <taxon>Fungi</taxon>
        <taxon>Fungi incertae sedis</taxon>
        <taxon>Mucoromycota</taxon>
        <taxon>Glomeromycotina</taxon>
        <taxon>Glomeromycetes</taxon>
        <taxon>Diversisporales</taxon>
        <taxon>Gigasporaceae</taxon>
        <taxon>Racocetra</taxon>
    </lineage>
</organism>
<evidence type="ECO:0000313" key="1">
    <source>
        <dbReference type="EMBL" id="CAG8810436.1"/>
    </source>
</evidence>
<proteinExistence type="predicted"/>